<reference evidence="9 10" key="1">
    <citation type="submission" date="2023-11" db="EMBL/GenBank/DDBJ databases">
        <authorList>
            <person name="Hedman E."/>
            <person name="Englund M."/>
            <person name="Stromberg M."/>
            <person name="Nyberg Akerstrom W."/>
            <person name="Nylinder S."/>
            <person name="Jareborg N."/>
            <person name="Kallberg Y."/>
            <person name="Kronander E."/>
        </authorList>
    </citation>
    <scope>NUCLEOTIDE SEQUENCE [LARGE SCALE GENOMIC DNA]</scope>
</reference>
<evidence type="ECO:0000259" key="8">
    <source>
        <dbReference type="Pfam" id="PF13359"/>
    </source>
</evidence>
<dbReference type="Proteomes" id="UP001314205">
    <property type="component" value="Unassembled WGS sequence"/>
</dbReference>
<dbReference type="EMBL" id="CAVLGL010000115">
    <property type="protein sequence ID" value="CAK1599439.1"/>
    <property type="molecule type" value="Genomic_DNA"/>
</dbReference>
<dbReference type="PANTHER" id="PTHR22930:SF269">
    <property type="entry name" value="NUCLEASE HARBI1-LIKE PROTEIN"/>
    <property type="match status" value="1"/>
</dbReference>
<proteinExistence type="inferred from homology"/>
<sequence length="287" mass="33662">MESHVQRRRRIAVAAASYILLVYLRQKLRKRKRQYWVKTIFKNRLEYGTRLYKELIYEGAEANFARTTANQFDLLCSLLENKIRKNDTNYRDDITVKERLLLTLRFLASGDSYVSLQYLFRVSKQSISEIVPEVCEAIIDVLKDYVKMPSNEEEWLAVSQEFDEKWNFPHVLGAMDGKHVVLQAPFNSGNDYDNYKLFPSIVLFALVDANYRLSRARRFVENAFGVLSSSYRVLRKPMLLEPEKATKVVLATVYLYNYLRSNSNLRVPQAARHFITNGAIVWQNEYQ</sequence>
<dbReference type="AlphaFoldDB" id="A0AAV1LZH4"/>
<keyword evidence="4" id="KW-0540">Nuclease</keyword>
<dbReference type="InterPro" id="IPR045249">
    <property type="entry name" value="HARBI1-like"/>
</dbReference>
<protein>
    <recommendedName>
        <fullName evidence="8">DDE Tnp4 domain-containing protein</fullName>
    </recommendedName>
</protein>
<dbReference type="InterPro" id="IPR027806">
    <property type="entry name" value="HARBI1_dom"/>
</dbReference>
<dbReference type="Pfam" id="PF13359">
    <property type="entry name" value="DDE_Tnp_4"/>
    <property type="match status" value="1"/>
</dbReference>
<name>A0AAV1LZH4_9NEOP</name>
<evidence type="ECO:0000256" key="1">
    <source>
        <dbReference type="ARBA" id="ARBA00001968"/>
    </source>
</evidence>
<accession>A0AAV1LZH4</accession>
<keyword evidence="7" id="KW-0539">Nucleus</keyword>
<feature type="domain" description="DDE Tnp4" evidence="8">
    <location>
        <begin position="209"/>
        <end position="257"/>
    </location>
</feature>
<dbReference type="GO" id="GO:0004518">
    <property type="term" value="F:nuclease activity"/>
    <property type="evidence" value="ECO:0007669"/>
    <property type="project" value="UniProtKB-KW"/>
</dbReference>
<keyword evidence="5" id="KW-0479">Metal-binding</keyword>
<dbReference type="GO" id="GO:0046872">
    <property type="term" value="F:metal ion binding"/>
    <property type="evidence" value="ECO:0007669"/>
    <property type="project" value="UniProtKB-KW"/>
</dbReference>
<dbReference type="PANTHER" id="PTHR22930">
    <property type="match status" value="1"/>
</dbReference>
<evidence type="ECO:0000256" key="6">
    <source>
        <dbReference type="ARBA" id="ARBA00022801"/>
    </source>
</evidence>
<comment type="subcellular location">
    <subcellularLocation>
        <location evidence="2">Nucleus</location>
    </subcellularLocation>
</comment>
<gene>
    <name evidence="9" type="ORF">PARMNEM_LOCUS18316</name>
</gene>
<organism evidence="9 10">
    <name type="scientific">Parnassius mnemosyne</name>
    <name type="common">clouded apollo</name>
    <dbReference type="NCBI Taxonomy" id="213953"/>
    <lineage>
        <taxon>Eukaryota</taxon>
        <taxon>Metazoa</taxon>
        <taxon>Ecdysozoa</taxon>
        <taxon>Arthropoda</taxon>
        <taxon>Hexapoda</taxon>
        <taxon>Insecta</taxon>
        <taxon>Pterygota</taxon>
        <taxon>Neoptera</taxon>
        <taxon>Endopterygota</taxon>
        <taxon>Lepidoptera</taxon>
        <taxon>Glossata</taxon>
        <taxon>Ditrysia</taxon>
        <taxon>Papilionoidea</taxon>
        <taxon>Papilionidae</taxon>
        <taxon>Parnassiinae</taxon>
        <taxon>Parnassini</taxon>
        <taxon>Parnassius</taxon>
        <taxon>Driopa</taxon>
    </lineage>
</organism>
<evidence type="ECO:0000256" key="2">
    <source>
        <dbReference type="ARBA" id="ARBA00004123"/>
    </source>
</evidence>
<dbReference type="GO" id="GO:0016787">
    <property type="term" value="F:hydrolase activity"/>
    <property type="evidence" value="ECO:0007669"/>
    <property type="project" value="UniProtKB-KW"/>
</dbReference>
<keyword evidence="6" id="KW-0378">Hydrolase</keyword>
<evidence type="ECO:0000313" key="9">
    <source>
        <dbReference type="EMBL" id="CAK1599439.1"/>
    </source>
</evidence>
<evidence type="ECO:0000256" key="7">
    <source>
        <dbReference type="ARBA" id="ARBA00023242"/>
    </source>
</evidence>
<keyword evidence="10" id="KW-1185">Reference proteome</keyword>
<comment type="caution">
    <text evidence="9">The sequence shown here is derived from an EMBL/GenBank/DDBJ whole genome shotgun (WGS) entry which is preliminary data.</text>
</comment>
<evidence type="ECO:0000256" key="3">
    <source>
        <dbReference type="ARBA" id="ARBA00006958"/>
    </source>
</evidence>
<dbReference type="GO" id="GO:0005634">
    <property type="term" value="C:nucleus"/>
    <property type="evidence" value="ECO:0007669"/>
    <property type="project" value="UniProtKB-SubCell"/>
</dbReference>
<evidence type="ECO:0000256" key="5">
    <source>
        <dbReference type="ARBA" id="ARBA00022723"/>
    </source>
</evidence>
<evidence type="ECO:0000313" key="10">
    <source>
        <dbReference type="Proteomes" id="UP001314205"/>
    </source>
</evidence>
<comment type="similarity">
    <text evidence="3">Belongs to the HARBI1 family.</text>
</comment>
<comment type="cofactor">
    <cofactor evidence="1">
        <name>a divalent metal cation</name>
        <dbReference type="ChEBI" id="CHEBI:60240"/>
    </cofactor>
</comment>
<evidence type="ECO:0000256" key="4">
    <source>
        <dbReference type="ARBA" id="ARBA00022722"/>
    </source>
</evidence>